<evidence type="ECO:0000313" key="2">
    <source>
        <dbReference type="Proteomes" id="UP000308530"/>
    </source>
</evidence>
<evidence type="ECO:0000313" key="1">
    <source>
        <dbReference type="EMBL" id="QLF68183.1"/>
    </source>
</evidence>
<dbReference type="RefSeq" id="WP_138287999.1">
    <property type="nucleotide sequence ID" value="NZ_CP058350.1"/>
</dbReference>
<organism evidence="1 2">
    <name type="scientific">Peteryoungia desertarenae</name>
    <dbReference type="NCBI Taxonomy" id="1813451"/>
    <lineage>
        <taxon>Bacteria</taxon>
        <taxon>Pseudomonadati</taxon>
        <taxon>Pseudomonadota</taxon>
        <taxon>Alphaproteobacteria</taxon>
        <taxon>Hyphomicrobiales</taxon>
        <taxon>Rhizobiaceae</taxon>
        <taxon>Peteryoungia</taxon>
    </lineage>
</organism>
<reference evidence="1 2" key="1">
    <citation type="submission" date="2020-06" db="EMBL/GenBank/DDBJ databases">
        <title>Genome sequence of Rhizobium sp strain ADMK78.</title>
        <authorList>
            <person name="Rahi P."/>
        </authorList>
    </citation>
    <scope>NUCLEOTIDE SEQUENCE [LARGE SCALE GENOMIC DNA]</scope>
    <source>
        <strain evidence="1 2">ADMK78</strain>
    </source>
</reference>
<accession>A0ABX6QI34</accession>
<protein>
    <submittedName>
        <fullName evidence="1">Uncharacterized protein</fullName>
    </submittedName>
</protein>
<dbReference type="Proteomes" id="UP000308530">
    <property type="component" value="Chromosome"/>
</dbReference>
<gene>
    <name evidence="1" type="ORF">FE840_000620</name>
</gene>
<name>A0ABX6QI34_9HYPH</name>
<dbReference type="EMBL" id="CP058350">
    <property type="protein sequence ID" value="QLF68183.1"/>
    <property type="molecule type" value="Genomic_DNA"/>
</dbReference>
<keyword evidence="2" id="KW-1185">Reference proteome</keyword>
<sequence length="310" mass="35501">MSVFLSGYEADFCDAESASVLFLWQNWQFYFKLHNPFISCTQISKNSWSAKSFFGGGEWYLTQQDCSDQRGILHFHNYIHFCGRLSKVQTIFQYHRMADGRLWYCGGGYGELDPVLRYAPWLPQFIASLLLRSIGKRGGVVASIISKDVAILKRSSGEEAMHVFGDYKVDAMRPEGARRYFLKREMVPISIYENRPLAHIREDTELLAAQLRQIAERMPLEVDKTLLIAAMQSLPLGIPGASAIALRDFIRQNIIVDHSESFGGIYREMASYIKTTGGWMRLNRSESDTLSREIGQLKKGIELLFKWLEK</sequence>
<proteinExistence type="predicted"/>